<evidence type="ECO:0000256" key="5">
    <source>
        <dbReference type="ARBA" id="ARBA00022679"/>
    </source>
</evidence>
<dbReference type="Proteomes" id="UP000326396">
    <property type="component" value="Linkage Group LG11"/>
</dbReference>
<proteinExistence type="inferred from homology"/>
<evidence type="ECO:0000256" key="12">
    <source>
        <dbReference type="ARBA" id="ARBA00023136"/>
    </source>
</evidence>
<dbReference type="OrthoDB" id="8062037at2759"/>
<dbReference type="EMBL" id="SZYD01000003">
    <property type="protein sequence ID" value="KAD6796414.1"/>
    <property type="molecule type" value="Genomic_DNA"/>
</dbReference>
<keyword evidence="18" id="KW-1185">Reference proteome</keyword>
<keyword evidence="8 14" id="KW-0863">Zinc-finger</keyword>
<dbReference type="InterPro" id="IPR013083">
    <property type="entry name" value="Znf_RING/FYVE/PHD"/>
</dbReference>
<dbReference type="CDD" id="cd16461">
    <property type="entry name" value="RING-H2_EL5-like"/>
    <property type="match status" value="1"/>
</dbReference>
<evidence type="ECO:0000256" key="13">
    <source>
        <dbReference type="ARBA" id="ARBA00024209"/>
    </source>
</evidence>
<evidence type="ECO:0000313" key="18">
    <source>
        <dbReference type="Proteomes" id="UP000326396"/>
    </source>
</evidence>
<comment type="similarity">
    <text evidence="13">Belongs to the RING-type zinc finger family. ATL subfamily.</text>
</comment>
<evidence type="ECO:0000256" key="1">
    <source>
        <dbReference type="ARBA" id="ARBA00000900"/>
    </source>
</evidence>
<dbReference type="Pfam" id="PF13639">
    <property type="entry name" value="zf-RING_2"/>
    <property type="match status" value="1"/>
</dbReference>
<evidence type="ECO:0000256" key="9">
    <source>
        <dbReference type="ARBA" id="ARBA00022786"/>
    </source>
</evidence>
<dbReference type="Gene3D" id="3.30.40.10">
    <property type="entry name" value="Zinc/RING finger domain, C3HC4 (zinc finger)"/>
    <property type="match status" value="1"/>
</dbReference>
<keyword evidence="11 15" id="KW-1133">Transmembrane helix</keyword>
<dbReference type="SUPFAM" id="SSF57850">
    <property type="entry name" value="RING/U-box"/>
    <property type="match status" value="1"/>
</dbReference>
<keyword evidence="10" id="KW-0862">Zinc</keyword>
<dbReference type="EC" id="2.3.2.27" evidence="4"/>
<name>A0A5N6PR77_9ASTR</name>
<comment type="caution">
    <text evidence="17">The sequence shown here is derived from an EMBL/GenBank/DDBJ whole genome shotgun (WGS) entry which is preliminary data.</text>
</comment>
<evidence type="ECO:0000256" key="3">
    <source>
        <dbReference type="ARBA" id="ARBA00004906"/>
    </source>
</evidence>
<dbReference type="InterPro" id="IPR001841">
    <property type="entry name" value="Znf_RING"/>
</dbReference>
<evidence type="ECO:0000256" key="6">
    <source>
        <dbReference type="ARBA" id="ARBA00022692"/>
    </source>
</evidence>
<keyword evidence="6 15" id="KW-0812">Transmembrane</keyword>
<evidence type="ECO:0000259" key="16">
    <source>
        <dbReference type="PROSITE" id="PS50089"/>
    </source>
</evidence>
<sequence length="297" mass="32722">MLLSANNYAATDEAVASTPTTSVPGNGATTVNPIMAIVLVCLLSAFLMLCVVSTYFRHYTERQLRLAASTTHGSEPGSMRSVVHGLDPAVIATFASFVYSSVKGIKIGQTVLECAVCLNEFQDHETLRLLPTCSHVFHRDCIDTWLVSHVTCPVCRADLVLRPNELAYMAGTLDEHPVDLEIDCRSTEFLLPIEPKHVPPTSSLMARSHSTGHSVLVRPVENIERYTLRLPNEAHGLYMNMVPTSRRTSPHMVLPMESSEKMAFRSVSVGSTRPLDCVRFERSSYERARGETSRGGT</sequence>
<dbReference type="AlphaFoldDB" id="A0A5N6PR77"/>
<keyword evidence="5" id="KW-0808">Transferase</keyword>
<dbReference type="PANTHER" id="PTHR14155">
    <property type="entry name" value="RING FINGER DOMAIN-CONTAINING"/>
    <property type="match status" value="1"/>
</dbReference>
<dbReference type="FunFam" id="3.30.40.10:FF:000187">
    <property type="entry name" value="E3 ubiquitin-protein ligase ATL6"/>
    <property type="match status" value="1"/>
</dbReference>
<dbReference type="GO" id="GO:0008270">
    <property type="term" value="F:zinc ion binding"/>
    <property type="evidence" value="ECO:0007669"/>
    <property type="project" value="UniProtKB-KW"/>
</dbReference>
<comment type="subcellular location">
    <subcellularLocation>
        <location evidence="2">Membrane</location>
        <topology evidence="2">Single-pass membrane protein</topology>
    </subcellularLocation>
</comment>
<protein>
    <recommendedName>
        <fullName evidence="4">RING-type E3 ubiquitin transferase</fullName>
        <ecNumber evidence="4">2.3.2.27</ecNumber>
    </recommendedName>
</protein>
<feature type="transmembrane region" description="Helical" evidence="15">
    <location>
        <begin position="34"/>
        <end position="56"/>
    </location>
</feature>
<dbReference type="InterPro" id="IPR053238">
    <property type="entry name" value="RING-H2_zinc_finger"/>
</dbReference>
<keyword evidence="9" id="KW-0833">Ubl conjugation pathway</keyword>
<dbReference type="PANTHER" id="PTHR14155:SF576">
    <property type="entry name" value="E3 UBIQUITIN-PROTEIN LIGASE ATL6-LIKE"/>
    <property type="match status" value="1"/>
</dbReference>
<dbReference type="GO" id="GO:0061630">
    <property type="term" value="F:ubiquitin protein ligase activity"/>
    <property type="evidence" value="ECO:0007669"/>
    <property type="project" value="UniProtKB-EC"/>
</dbReference>
<evidence type="ECO:0000256" key="15">
    <source>
        <dbReference type="SAM" id="Phobius"/>
    </source>
</evidence>
<feature type="domain" description="RING-type" evidence="16">
    <location>
        <begin position="114"/>
        <end position="156"/>
    </location>
</feature>
<dbReference type="PROSITE" id="PS50089">
    <property type="entry name" value="ZF_RING_2"/>
    <property type="match status" value="1"/>
</dbReference>
<reference evidence="17 18" key="1">
    <citation type="submission" date="2019-05" db="EMBL/GenBank/DDBJ databases">
        <title>Mikania micrantha, genome provides insights into the molecular mechanism of rapid growth.</title>
        <authorList>
            <person name="Liu B."/>
        </authorList>
    </citation>
    <scope>NUCLEOTIDE SEQUENCE [LARGE SCALE GENOMIC DNA]</scope>
    <source>
        <strain evidence="17">NLD-2019</strain>
        <tissue evidence="17">Leaf</tissue>
    </source>
</reference>
<dbReference type="SMART" id="SM00184">
    <property type="entry name" value="RING"/>
    <property type="match status" value="1"/>
</dbReference>
<accession>A0A5N6PR77</accession>
<gene>
    <name evidence="17" type="ORF">E3N88_07310</name>
</gene>
<organism evidence="17 18">
    <name type="scientific">Mikania micrantha</name>
    <name type="common">bitter vine</name>
    <dbReference type="NCBI Taxonomy" id="192012"/>
    <lineage>
        <taxon>Eukaryota</taxon>
        <taxon>Viridiplantae</taxon>
        <taxon>Streptophyta</taxon>
        <taxon>Embryophyta</taxon>
        <taxon>Tracheophyta</taxon>
        <taxon>Spermatophyta</taxon>
        <taxon>Magnoliopsida</taxon>
        <taxon>eudicotyledons</taxon>
        <taxon>Gunneridae</taxon>
        <taxon>Pentapetalae</taxon>
        <taxon>asterids</taxon>
        <taxon>campanulids</taxon>
        <taxon>Asterales</taxon>
        <taxon>Asteraceae</taxon>
        <taxon>Asteroideae</taxon>
        <taxon>Heliantheae alliance</taxon>
        <taxon>Eupatorieae</taxon>
        <taxon>Mikania</taxon>
    </lineage>
</organism>
<keyword evidence="12 15" id="KW-0472">Membrane</keyword>
<evidence type="ECO:0000313" key="17">
    <source>
        <dbReference type="EMBL" id="KAD6796414.1"/>
    </source>
</evidence>
<dbReference type="GO" id="GO:0016020">
    <property type="term" value="C:membrane"/>
    <property type="evidence" value="ECO:0007669"/>
    <property type="project" value="UniProtKB-SubCell"/>
</dbReference>
<comment type="catalytic activity">
    <reaction evidence="1">
        <text>S-ubiquitinyl-[E2 ubiquitin-conjugating enzyme]-L-cysteine + [acceptor protein]-L-lysine = [E2 ubiquitin-conjugating enzyme]-L-cysteine + N(6)-ubiquitinyl-[acceptor protein]-L-lysine.</text>
        <dbReference type="EC" id="2.3.2.27"/>
    </reaction>
</comment>
<evidence type="ECO:0000256" key="8">
    <source>
        <dbReference type="ARBA" id="ARBA00022771"/>
    </source>
</evidence>
<evidence type="ECO:0000256" key="7">
    <source>
        <dbReference type="ARBA" id="ARBA00022723"/>
    </source>
</evidence>
<evidence type="ECO:0000256" key="11">
    <source>
        <dbReference type="ARBA" id="ARBA00022989"/>
    </source>
</evidence>
<evidence type="ECO:0000256" key="14">
    <source>
        <dbReference type="PROSITE-ProRule" id="PRU00175"/>
    </source>
</evidence>
<evidence type="ECO:0000256" key="2">
    <source>
        <dbReference type="ARBA" id="ARBA00004167"/>
    </source>
</evidence>
<evidence type="ECO:0000256" key="4">
    <source>
        <dbReference type="ARBA" id="ARBA00012483"/>
    </source>
</evidence>
<keyword evidence="7" id="KW-0479">Metal-binding</keyword>
<comment type="pathway">
    <text evidence="3">Protein modification; protein ubiquitination.</text>
</comment>
<evidence type="ECO:0000256" key="10">
    <source>
        <dbReference type="ARBA" id="ARBA00022833"/>
    </source>
</evidence>